<dbReference type="AlphaFoldDB" id="A0A1R1F048"/>
<protein>
    <submittedName>
        <fullName evidence="5">DNA mismatch repair protein MutT</fullName>
    </submittedName>
</protein>
<dbReference type="Proteomes" id="UP000187172">
    <property type="component" value="Unassembled WGS sequence"/>
</dbReference>
<evidence type="ECO:0000259" key="4">
    <source>
        <dbReference type="PROSITE" id="PS51462"/>
    </source>
</evidence>
<dbReference type="CDD" id="cd02883">
    <property type="entry name" value="NUDIX_Hydrolase"/>
    <property type="match status" value="1"/>
</dbReference>
<dbReference type="InterPro" id="IPR000086">
    <property type="entry name" value="NUDIX_hydrolase_dom"/>
</dbReference>
<dbReference type="InterPro" id="IPR020476">
    <property type="entry name" value="Nudix_hydrolase"/>
</dbReference>
<dbReference type="PROSITE" id="PS00893">
    <property type="entry name" value="NUDIX_BOX"/>
    <property type="match status" value="1"/>
</dbReference>
<feature type="domain" description="Nudix hydrolase" evidence="4">
    <location>
        <begin position="2"/>
        <end position="131"/>
    </location>
</feature>
<dbReference type="PANTHER" id="PTHR43736:SF1">
    <property type="entry name" value="DIHYDRONEOPTERIN TRIPHOSPHATE DIPHOSPHATASE"/>
    <property type="match status" value="1"/>
</dbReference>
<dbReference type="STRING" id="297318.BK138_02110"/>
<dbReference type="PRINTS" id="PR00502">
    <property type="entry name" value="NUDIXFAMILY"/>
</dbReference>
<evidence type="ECO:0000313" key="6">
    <source>
        <dbReference type="Proteomes" id="UP000187172"/>
    </source>
</evidence>
<dbReference type="RefSeq" id="WP_076165219.1">
    <property type="nucleotide sequence ID" value="NZ_MRTP01000001.1"/>
</dbReference>
<dbReference type="SUPFAM" id="SSF55811">
    <property type="entry name" value="Nudix"/>
    <property type="match status" value="1"/>
</dbReference>
<comment type="caution">
    <text evidence="5">The sequence shown here is derived from an EMBL/GenBank/DDBJ whole genome shotgun (WGS) entry which is preliminary data.</text>
</comment>
<sequence>MKRVDVAYVLLFDEQEKNVLMVKNKGMKSSYYTLPGGTVERGETLEEAAIREVKEETGLEVEINGIFSVSEAFFVDREHHTIFFTFRGNVIGGEINISFPEEIEEVTWMEPQRAEEYIHIPSELKGLIIGKSSAPYVLRGTINHNS</sequence>
<comment type="similarity">
    <text evidence="1 3">Belongs to the Nudix hydrolase family.</text>
</comment>
<dbReference type="InterPro" id="IPR015797">
    <property type="entry name" value="NUDIX_hydrolase-like_dom_sf"/>
</dbReference>
<gene>
    <name evidence="5" type="ORF">BK138_02110</name>
</gene>
<evidence type="ECO:0000313" key="5">
    <source>
        <dbReference type="EMBL" id="OMF57428.1"/>
    </source>
</evidence>
<accession>A0A1R1F048</accession>
<organism evidence="5 6">
    <name type="scientific">Paenibacillus rhizosphaerae</name>
    <dbReference type="NCBI Taxonomy" id="297318"/>
    <lineage>
        <taxon>Bacteria</taxon>
        <taxon>Bacillati</taxon>
        <taxon>Bacillota</taxon>
        <taxon>Bacilli</taxon>
        <taxon>Bacillales</taxon>
        <taxon>Paenibacillaceae</taxon>
        <taxon>Paenibacillus</taxon>
    </lineage>
</organism>
<name>A0A1R1F048_9BACL</name>
<dbReference type="EMBL" id="MRTP01000001">
    <property type="protein sequence ID" value="OMF57428.1"/>
    <property type="molecule type" value="Genomic_DNA"/>
</dbReference>
<dbReference type="Pfam" id="PF00293">
    <property type="entry name" value="NUDIX"/>
    <property type="match status" value="1"/>
</dbReference>
<evidence type="ECO:0000256" key="2">
    <source>
        <dbReference type="ARBA" id="ARBA00022801"/>
    </source>
</evidence>
<keyword evidence="2 3" id="KW-0378">Hydrolase</keyword>
<reference evidence="5 6" key="1">
    <citation type="submission" date="2016-11" db="EMBL/GenBank/DDBJ databases">
        <title>Paenibacillus species isolates.</title>
        <authorList>
            <person name="Beno S.M."/>
        </authorList>
    </citation>
    <scope>NUCLEOTIDE SEQUENCE [LARGE SCALE GENOMIC DNA]</scope>
    <source>
        <strain evidence="5 6">FSL R5-0378</strain>
    </source>
</reference>
<dbReference type="GO" id="GO:0016787">
    <property type="term" value="F:hydrolase activity"/>
    <property type="evidence" value="ECO:0007669"/>
    <property type="project" value="UniProtKB-KW"/>
</dbReference>
<proteinExistence type="inferred from homology"/>
<dbReference type="Gene3D" id="3.90.79.10">
    <property type="entry name" value="Nucleoside Triphosphate Pyrophosphohydrolase"/>
    <property type="match status" value="1"/>
</dbReference>
<dbReference type="PANTHER" id="PTHR43736">
    <property type="entry name" value="ADP-RIBOSE PYROPHOSPHATASE"/>
    <property type="match status" value="1"/>
</dbReference>
<evidence type="ECO:0000256" key="1">
    <source>
        <dbReference type="ARBA" id="ARBA00005582"/>
    </source>
</evidence>
<evidence type="ECO:0000256" key="3">
    <source>
        <dbReference type="RuleBase" id="RU003476"/>
    </source>
</evidence>
<dbReference type="PROSITE" id="PS51462">
    <property type="entry name" value="NUDIX"/>
    <property type="match status" value="1"/>
</dbReference>
<dbReference type="InterPro" id="IPR020084">
    <property type="entry name" value="NUDIX_hydrolase_CS"/>
</dbReference>
<keyword evidence="6" id="KW-1185">Reference proteome</keyword>